<feature type="domain" description="HTH lysR-type" evidence="5">
    <location>
        <begin position="1"/>
        <end position="32"/>
    </location>
</feature>
<organism evidence="6 7">
    <name type="scientific">Sulfobacillus acidophilus</name>
    <dbReference type="NCBI Taxonomy" id="53633"/>
    <lineage>
        <taxon>Bacteria</taxon>
        <taxon>Bacillati</taxon>
        <taxon>Bacillota</taxon>
        <taxon>Clostridia</taxon>
        <taxon>Eubacteriales</taxon>
        <taxon>Clostridiales Family XVII. Incertae Sedis</taxon>
        <taxon>Sulfobacillus</taxon>
    </lineage>
</organism>
<keyword evidence="4" id="KW-0804">Transcription</keyword>
<dbReference type="InterPro" id="IPR036390">
    <property type="entry name" value="WH_DNA-bd_sf"/>
</dbReference>
<evidence type="ECO:0000256" key="3">
    <source>
        <dbReference type="ARBA" id="ARBA00023125"/>
    </source>
</evidence>
<dbReference type="Gene3D" id="1.10.10.10">
    <property type="entry name" value="Winged helix-like DNA-binding domain superfamily/Winged helix DNA-binding domain"/>
    <property type="match status" value="1"/>
</dbReference>
<evidence type="ECO:0000256" key="2">
    <source>
        <dbReference type="ARBA" id="ARBA00023015"/>
    </source>
</evidence>
<evidence type="ECO:0000256" key="1">
    <source>
        <dbReference type="ARBA" id="ARBA00009437"/>
    </source>
</evidence>
<dbReference type="InterPro" id="IPR036388">
    <property type="entry name" value="WH-like_DNA-bd_sf"/>
</dbReference>
<dbReference type="Proteomes" id="UP000241848">
    <property type="component" value="Unassembled WGS sequence"/>
</dbReference>
<dbReference type="Pfam" id="PF00126">
    <property type="entry name" value="HTH_1"/>
    <property type="match status" value="1"/>
</dbReference>
<dbReference type="GO" id="GO:0000976">
    <property type="term" value="F:transcription cis-regulatory region binding"/>
    <property type="evidence" value="ECO:0007669"/>
    <property type="project" value="TreeGrafter"/>
</dbReference>
<dbReference type="Gene3D" id="3.40.190.290">
    <property type="match status" value="1"/>
</dbReference>
<dbReference type="GO" id="GO:0003700">
    <property type="term" value="F:DNA-binding transcription factor activity"/>
    <property type="evidence" value="ECO:0007669"/>
    <property type="project" value="InterPro"/>
</dbReference>
<reference evidence="6 7" key="1">
    <citation type="journal article" date="2014" name="BMC Genomics">
        <title>Comparison of environmental and isolate Sulfobacillus genomes reveals diverse carbon, sulfur, nitrogen, and hydrogen metabolisms.</title>
        <authorList>
            <person name="Justice N.B."/>
            <person name="Norman A."/>
            <person name="Brown C.T."/>
            <person name="Singh A."/>
            <person name="Thomas B.C."/>
            <person name="Banfield J.F."/>
        </authorList>
    </citation>
    <scope>NUCLEOTIDE SEQUENCE [LARGE SCALE GENOMIC DNA]</scope>
    <source>
        <strain evidence="6">AMDSBA3</strain>
    </source>
</reference>
<evidence type="ECO:0000256" key="4">
    <source>
        <dbReference type="ARBA" id="ARBA00023163"/>
    </source>
</evidence>
<dbReference type="PANTHER" id="PTHR30126">
    <property type="entry name" value="HTH-TYPE TRANSCRIPTIONAL REGULATOR"/>
    <property type="match status" value="1"/>
</dbReference>
<dbReference type="SUPFAM" id="SSF53850">
    <property type="entry name" value="Periplasmic binding protein-like II"/>
    <property type="match status" value="1"/>
</dbReference>
<dbReference type="SUPFAM" id="SSF46785">
    <property type="entry name" value="Winged helix' DNA-binding domain"/>
    <property type="match status" value="1"/>
</dbReference>
<dbReference type="PANTHER" id="PTHR30126:SF40">
    <property type="entry name" value="HTH-TYPE TRANSCRIPTIONAL REGULATOR GLTR"/>
    <property type="match status" value="1"/>
</dbReference>
<comment type="caution">
    <text evidence="6">The sequence shown here is derived from an EMBL/GenBank/DDBJ whole genome shotgun (WGS) entry which is preliminary data.</text>
</comment>
<proteinExistence type="inferred from homology"/>
<evidence type="ECO:0000313" key="7">
    <source>
        <dbReference type="Proteomes" id="UP000241848"/>
    </source>
</evidence>
<dbReference type="AlphaFoldDB" id="A0A2T2WFY4"/>
<dbReference type="InterPro" id="IPR000847">
    <property type="entry name" value="LysR_HTH_N"/>
</dbReference>
<gene>
    <name evidence="6" type="ORF">C7B45_11990</name>
</gene>
<keyword evidence="2" id="KW-0805">Transcription regulation</keyword>
<dbReference type="EMBL" id="PXYV01000041">
    <property type="protein sequence ID" value="PSR21161.1"/>
    <property type="molecule type" value="Genomic_DNA"/>
</dbReference>
<dbReference type="PROSITE" id="PS50931">
    <property type="entry name" value="HTH_LYSR"/>
    <property type="match status" value="1"/>
</dbReference>
<keyword evidence="3" id="KW-0238">DNA-binding</keyword>
<sequence>MSQPSASRRLKAMEQELGAALVDRTVSPVSLTPFGFLFLDFADDILKRYRALKLSAGQNHSVIGRLTVATSTSPAARLVTRWMADFITAHPGVHLELREMSSQEVEQRIANNDASIGFMGVPAHSPDITSYPIGEDEIVLLIPHHPLFANLSHPVLWESLYALPFICRRPGSGTQSVINQALIERGWPLCRHIVLEVDTGTAIIDAVESGLGAGFVSRELLFRRELRRARPVAVKDFSITRPFYLAYRPHRLSTDAVAYQFLRYASLRLEQLQGS</sequence>
<comment type="similarity">
    <text evidence="1">Belongs to the LysR transcriptional regulatory family.</text>
</comment>
<evidence type="ECO:0000259" key="5">
    <source>
        <dbReference type="PROSITE" id="PS50931"/>
    </source>
</evidence>
<dbReference type="InterPro" id="IPR005119">
    <property type="entry name" value="LysR_subst-bd"/>
</dbReference>
<name>A0A2T2WFY4_9FIRM</name>
<dbReference type="Pfam" id="PF03466">
    <property type="entry name" value="LysR_substrate"/>
    <property type="match status" value="1"/>
</dbReference>
<accession>A0A2T2WFY4</accession>
<evidence type="ECO:0000313" key="6">
    <source>
        <dbReference type="EMBL" id="PSR21161.1"/>
    </source>
</evidence>
<protein>
    <submittedName>
        <fullName evidence="6">LysR family transcriptional regulator</fullName>
    </submittedName>
</protein>